<dbReference type="InterPro" id="IPR029044">
    <property type="entry name" value="Nucleotide-diphossugar_trans"/>
</dbReference>
<dbReference type="SUPFAM" id="SSF69765">
    <property type="entry name" value="IpsF-like"/>
    <property type="match status" value="1"/>
</dbReference>
<dbReference type="Pfam" id="PF02542">
    <property type="entry name" value="YgbB"/>
    <property type="match status" value="1"/>
</dbReference>
<feature type="site" description="Transition state stabilizer" evidence="10">
    <location>
        <position position="359"/>
    </location>
</feature>
<evidence type="ECO:0000256" key="1">
    <source>
        <dbReference type="ARBA" id="ARBA00000200"/>
    </source>
</evidence>
<comment type="subunit">
    <text evidence="10">Homotrimer.</text>
</comment>
<feature type="domain" description="2-C-methyl-D-erythritol 2,4-cyclodiphosphate synthase" evidence="12">
    <location>
        <begin position="225"/>
        <end position="380"/>
    </location>
</feature>
<proteinExistence type="inferred from homology"/>
<evidence type="ECO:0000256" key="10">
    <source>
        <dbReference type="HAMAP-Rule" id="MF_00107"/>
    </source>
</evidence>
<feature type="binding site" evidence="10">
    <location>
        <begin position="280"/>
        <end position="282"/>
    </location>
    <ligand>
        <name>4-CDP-2-C-methyl-D-erythritol 2-phosphate</name>
        <dbReference type="ChEBI" id="CHEBI:57919"/>
    </ligand>
</feature>
<keyword evidence="6 10" id="KW-0479">Metal-binding</keyword>
<feature type="binding site" evidence="10">
    <location>
        <position position="368"/>
    </location>
    <ligand>
        <name>4-CDP-2-C-methyl-D-erythritol 2-phosphate</name>
        <dbReference type="ChEBI" id="CHEBI:57919"/>
    </ligand>
</feature>
<feature type="site" description="Transition state stabilizer" evidence="10">
    <location>
        <position position="258"/>
    </location>
</feature>
<feature type="binding site" evidence="10">
    <location>
        <begin position="231"/>
        <end position="233"/>
    </location>
    <ligand>
        <name>4-CDP-2-C-methyl-D-erythritol 2-phosphate</name>
        <dbReference type="ChEBI" id="CHEBI:57919"/>
    </ligand>
</feature>
<comment type="caution">
    <text evidence="13">The sequence shown here is derived from an EMBL/GenBank/DDBJ whole genome shotgun (WGS) entry which is preliminary data.</text>
</comment>
<evidence type="ECO:0000256" key="7">
    <source>
        <dbReference type="ARBA" id="ARBA00023229"/>
    </source>
</evidence>
<feature type="binding site" evidence="10">
    <location>
        <position position="231"/>
    </location>
    <ligand>
        <name>a divalent metal cation</name>
        <dbReference type="ChEBI" id="CHEBI:60240"/>
    </ligand>
</feature>
<dbReference type="Proteomes" id="UP001205919">
    <property type="component" value="Unassembled WGS sequence"/>
</dbReference>
<dbReference type="PANTHER" id="PTHR43181:SF1">
    <property type="entry name" value="2-C-METHYL-D-ERYTHRITOL 2,4-CYCLODIPHOSPHATE SYNTHASE, CHLOROPLASTIC"/>
    <property type="match status" value="1"/>
</dbReference>
<dbReference type="Gene3D" id="3.30.1330.50">
    <property type="entry name" value="2-C-methyl-D-erythritol 2,4-cyclodiphosphate synthase"/>
    <property type="match status" value="1"/>
</dbReference>
<keyword evidence="5" id="KW-0548">Nucleotidyltransferase</keyword>
<feature type="binding site" evidence="10">
    <location>
        <begin position="258"/>
        <end position="259"/>
    </location>
    <ligand>
        <name>4-CDP-2-C-methyl-D-erythritol 2-phosphate</name>
        <dbReference type="ChEBI" id="CHEBI:57919"/>
    </ligand>
</feature>
<keyword evidence="9" id="KW-0511">Multifunctional enzyme</keyword>
<evidence type="ECO:0000256" key="8">
    <source>
        <dbReference type="ARBA" id="ARBA00023239"/>
    </source>
</evidence>
<evidence type="ECO:0000313" key="13">
    <source>
        <dbReference type="EMBL" id="MCQ4812941.1"/>
    </source>
</evidence>
<dbReference type="Pfam" id="PF01128">
    <property type="entry name" value="IspD"/>
    <property type="match status" value="1"/>
</dbReference>
<evidence type="ECO:0000256" key="9">
    <source>
        <dbReference type="ARBA" id="ARBA00023268"/>
    </source>
</evidence>
<comment type="similarity">
    <text evidence="10 11">Belongs to the IspF family.</text>
</comment>
<evidence type="ECO:0000256" key="11">
    <source>
        <dbReference type="RuleBase" id="RU004395"/>
    </source>
</evidence>
<protein>
    <recommendedName>
        <fullName evidence="3 10">2-C-methyl-D-erythritol 2,4-cyclodiphosphate synthase</fullName>
        <shortName evidence="10">MECDP-synthase</shortName>
        <shortName evidence="10">MECPP-synthase</shortName>
        <shortName evidence="10">MECPS</shortName>
        <ecNumber evidence="3 10">4.6.1.12</ecNumber>
    </recommendedName>
</protein>
<dbReference type="HAMAP" id="MF_00107">
    <property type="entry name" value="IspF"/>
    <property type="match status" value="1"/>
</dbReference>
<dbReference type="InterPro" id="IPR036571">
    <property type="entry name" value="MECDP_synthase_sf"/>
</dbReference>
<evidence type="ECO:0000313" key="14">
    <source>
        <dbReference type="Proteomes" id="UP001205919"/>
    </source>
</evidence>
<dbReference type="InterPro" id="IPR034683">
    <property type="entry name" value="IspD/TarI"/>
</dbReference>
<dbReference type="InterPro" id="IPR020555">
    <property type="entry name" value="MECDP_synthase_CS"/>
</dbReference>
<dbReference type="RefSeq" id="WP_256181147.1">
    <property type="nucleotide sequence ID" value="NZ_DBEWVB010000239.1"/>
</dbReference>
<dbReference type="InterPro" id="IPR003526">
    <property type="entry name" value="MECDP_synthase"/>
</dbReference>
<dbReference type="InterPro" id="IPR018294">
    <property type="entry name" value="ISPD_synthase_CS"/>
</dbReference>
<dbReference type="GO" id="GO:0019288">
    <property type="term" value="P:isopentenyl diphosphate biosynthetic process, methylerythritol 4-phosphate pathway"/>
    <property type="evidence" value="ECO:0007669"/>
    <property type="project" value="UniProtKB-UniRule"/>
</dbReference>
<evidence type="ECO:0000256" key="2">
    <source>
        <dbReference type="ARBA" id="ARBA00004709"/>
    </source>
</evidence>
<dbReference type="PROSITE" id="PS01295">
    <property type="entry name" value="ISPD"/>
    <property type="match status" value="1"/>
</dbReference>
<dbReference type="EMBL" id="JANFYT010000001">
    <property type="protein sequence ID" value="MCQ4812941.1"/>
    <property type="molecule type" value="Genomic_DNA"/>
</dbReference>
<accession>A0AAW5JZR8</accession>
<keyword evidence="4" id="KW-0808">Transferase</keyword>
<dbReference type="PANTHER" id="PTHR43181">
    <property type="entry name" value="2-C-METHYL-D-ERYTHRITOL 2,4-CYCLODIPHOSPHATE SYNTHASE, CHLOROPLASTIC"/>
    <property type="match status" value="1"/>
</dbReference>
<evidence type="ECO:0000256" key="5">
    <source>
        <dbReference type="ARBA" id="ARBA00022695"/>
    </source>
</evidence>
<keyword evidence="14" id="KW-1185">Reference proteome</keyword>
<keyword evidence="7 10" id="KW-0414">Isoprene biosynthesis</keyword>
<dbReference type="GO" id="GO:0016114">
    <property type="term" value="P:terpenoid biosynthetic process"/>
    <property type="evidence" value="ECO:0007669"/>
    <property type="project" value="InterPro"/>
</dbReference>
<dbReference type="SUPFAM" id="SSF53448">
    <property type="entry name" value="Nucleotide-diphospho-sugar transferases"/>
    <property type="match status" value="1"/>
</dbReference>
<evidence type="ECO:0000256" key="4">
    <source>
        <dbReference type="ARBA" id="ARBA00022679"/>
    </source>
</evidence>
<dbReference type="GO" id="GO:0008685">
    <property type="term" value="F:2-C-methyl-D-erythritol 2,4-cyclodiphosphate synthase activity"/>
    <property type="evidence" value="ECO:0007669"/>
    <property type="project" value="UniProtKB-UniRule"/>
</dbReference>
<feature type="binding site" evidence="10">
    <location>
        <position position="266"/>
    </location>
    <ligand>
        <name>a divalent metal cation</name>
        <dbReference type="ChEBI" id="CHEBI:60240"/>
    </ligand>
</feature>
<comment type="catalytic activity">
    <reaction evidence="1 10 11">
        <text>4-CDP-2-C-methyl-D-erythritol 2-phosphate = 2-C-methyl-D-erythritol 2,4-cyclic diphosphate + CMP</text>
        <dbReference type="Rhea" id="RHEA:23864"/>
        <dbReference type="ChEBI" id="CHEBI:57919"/>
        <dbReference type="ChEBI" id="CHEBI:58483"/>
        <dbReference type="ChEBI" id="CHEBI:60377"/>
        <dbReference type="EC" id="4.6.1.12"/>
    </reaction>
</comment>
<dbReference type="AlphaFoldDB" id="A0AAW5JZR8"/>
<evidence type="ECO:0000256" key="6">
    <source>
        <dbReference type="ARBA" id="ARBA00022723"/>
    </source>
</evidence>
<dbReference type="EC" id="4.6.1.12" evidence="3 10"/>
<feature type="binding site" evidence="10">
    <location>
        <begin position="324"/>
        <end position="330"/>
    </location>
    <ligand>
        <name>4-CDP-2-C-methyl-D-erythritol 2-phosphate</name>
        <dbReference type="ChEBI" id="CHEBI:57919"/>
    </ligand>
</feature>
<comment type="cofactor">
    <cofactor evidence="10">
        <name>a divalent metal cation</name>
        <dbReference type="ChEBI" id="CHEBI:60240"/>
    </cofactor>
    <text evidence="10">Binds 1 divalent metal cation per subunit.</text>
</comment>
<dbReference type="GO" id="GO:0046872">
    <property type="term" value="F:metal ion binding"/>
    <property type="evidence" value="ECO:0007669"/>
    <property type="project" value="UniProtKB-KW"/>
</dbReference>
<dbReference type="GO" id="GO:0070567">
    <property type="term" value="F:cytidylyltransferase activity"/>
    <property type="evidence" value="ECO:0007669"/>
    <property type="project" value="InterPro"/>
</dbReference>
<comment type="pathway">
    <text evidence="2 10">Isoprenoid biosynthesis; isopentenyl diphosphate biosynthesis via DXP pathway; isopentenyl diphosphate from 1-deoxy-D-xylulose 5-phosphate: step 4/6.</text>
</comment>
<dbReference type="PROSITE" id="PS01350">
    <property type="entry name" value="ISPF"/>
    <property type="match status" value="1"/>
</dbReference>
<gene>
    <name evidence="10 13" type="primary">ispF</name>
    <name evidence="13" type="ORF">NE630_00725</name>
</gene>
<sequence>MDAPRWSFLIAAGGSGQRLGGEPKQFRELAGRPLWKWSWEIAEGLRRNGEIDDIVLVVPREYERGIRRETEDIELTVTCGGATRSESVVRGLMKCRGSHVLVHDGARPFIGAELCRRLMAAAGGVSGAVPLLPSVDSLKKIEDEKIACADRSLYFRTQTPQAFERARLISAIEAGGLDGTDEASVWLAAGEPLVSVTGEEGNFKVTTQFDWEMACALTERAIEKRTGHGYDIHQLVEGRPLIIAGILLEGEKFGLLGHSDADLVTHTVMDALLGAAGEPDIGTLFPASEEMWRDADSVALLRRVLELLSSKGWRVDWVDVTLNAQRPRMGHLVPRFIEKMNGELGGSGERRLFNMKIKSAEHCGSAGRGECMICHGVATISRLLPLKTAVRIDKINNGGLLKR</sequence>
<evidence type="ECO:0000259" key="12">
    <source>
        <dbReference type="Pfam" id="PF02542"/>
    </source>
</evidence>
<evidence type="ECO:0000256" key="3">
    <source>
        <dbReference type="ARBA" id="ARBA00012579"/>
    </source>
</evidence>
<name>A0AAW5JZR8_9BACT</name>
<keyword evidence="8 10" id="KW-0456">Lyase</keyword>
<comment type="function">
    <text evidence="10">Involved in the biosynthesis of isopentenyl diphosphate (IPP) and dimethylallyl diphosphate (DMAPP), two major building blocks of isoprenoid compounds. Catalyzes the conversion of 4-diphosphocytidyl-2-C-methyl-D-erythritol 2-phosphate (CDP-ME2P) to 2-C-methyl-D-erythritol 2,4-cyclodiphosphate (ME-CPP) with a corresponding release of cytidine 5-monophosphate (CMP).</text>
</comment>
<dbReference type="Gene3D" id="3.90.550.10">
    <property type="entry name" value="Spore Coat Polysaccharide Biosynthesis Protein SpsA, Chain A"/>
    <property type="match status" value="1"/>
</dbReference>
<feature type="binding site" evidence="10">
    <location>
        <position position="233"/>
    </location>
    <ligand>
        <name>a divalent metal cation</name>
        <dbReference type="ChEBI" id="CHEBI:60240"/>
    </ligand>
</feature>
<dbReference type="CDD" id="cd02516">
    <property type="entry name" value="CDP-ME_synthetase"/>
    <property type="match status" value="1"/>
</dbReference>
<organism evidence="13 14">
    <name type="scientific">Cloacibacillus evryensis</name>
    <dbReference type="NCBI Taxonomy" id="508460"/>
    <lineage>
        <taxon>Bacteria</taxon>
        <taxon>Thermotogati</taxon>
        <taxon>Synergistota</taxon>
        <taxon>Synergistia</taxon>
        <taxon>Synergistales</taxon>
        <taxon>Synergistaceae</taxon>
        <taxon>Cloacibacillus</taxon>
    </lineage>
</organism>
<dbReference type="NCBIfam" id="TIGR00151">
    <property type="entry name" value="ispF"/>
    <property type="match status" value="1"/>
</dbReference>
<dbReference type="CDD" id="cd00554">
    <property type="entry name" value="MECDP_synthase"/>
    <property type="match status" value="1"/>
</dbReference>
<comment type="caution">
    <text evidence="10">Lacks conserved residue(s) required for the propagation of feature annotation.</text>
</comment>
<reference evidence="13 14" key="1">
    <citation type="submission" date="2022-06" db="EMBL/GenBank/DDBJ databases">
        <title>Isolation of gut microbiota from human fecal samples.</title>
        <authorList>
            <person name="Pamer E.G."/>
            <person name="Barat B."/>
            <person name="Waligurski E."/>
            <person name="Medina S."/>
            <person name="Paddock L."/>
            <person name="Mostad J."/>
        </authorList>
    </citation>
    <scope>NUCLEOTIDE SEQUENCE [LARGE SCALE GENOMIC DNA]</scope>
    <source>
        <strain evidence="13 14">DFI.9.90</strain>
    </source>
</reference>